<feature type="compositionally biased region" description="Polar residues" evidence="1">
    <location>
        <begin position="190"/>
        <end position="207"/>
    </location>
</feature>
<dbReference type="Proteomes" id="UP000887574">
    <property type="component" value="Unplaced"/>
</dbReference>
<protein>
    <submittedName>
        <fullName evidence="3">Uncharacterized protein</fullName>
    </submittedName>
</protein>
<feature type="region of interest" description="Disordered" evidence="1">
    <location>
        <begin position="184"/>
        <end position="207"/>
    </location>
</feature>
<feature type="compositionally biased region" description="Basic residues" evidence="1">
    <location>
        <begin position="98"/>
        <end position="108"/>
    </location>
</feature>
<feature type="region of interest" description="Disordered" evidence="1">
    <location>
        <begin position="1"/>
        <end position="43"/>
    </location>
</feature>
<reference evidence="3" key="1">
    <citation type="submission" date="2022-11" db="UniProtKB">
        <authorList>
            <consortium name="WormBaseParasite"/>
        </authorList>
    </citation>
    <scope>IDENTIFICATION</scope>
</reference>
<feature type="compositionally biased region" description="Basic and acidic residues" evidence="1">
    <location>
        <begin position="82"/>
        <end position="97"/>
    </location>
</feature>
<accession>A0A915ETK7</accession>
<sequence>MVMSYYQAKDCKKEGTCQKHAPKTEENSKKVGSTQNAVKKLPAARKVAPVQNAVKKLQVAKKWVSTEKASCRSKKPVTDKLVAKRPVAEKPVAEKPQVRARRRNRKPNRLPSEAPKQTIRRLCNSRINMRFRRKQFSALVSLAGSTRLSSEVKGGSCSQGYYPEISCEKAKYCLIAKSEVAISASSGSSRNNQTEGDSTQLTRSTLC</sequence>
<dbReference type="AlphaFoldDB" id="A0A915ETK7"/>
<proteinExistence type="predicted"/>
<name>A0A915ETK7_9BILA</name>
<evidence type="ECO:0000313" key="2">
    <source>
        <dbReference type="Proteomes" id="UP000887574"/>
    </source>
</evidence>
<dbReference type="WBParaSite" id="jg9147">
    <property type="protein sequence ID" value="jg9147"/>
    <property type="gene ID" value="jg9147"/>
</dbReference>
<keyword evidence="2" id="KW-1185">Reference proteome</keyword>
<feature type="compositionally biased region" description="Basic and acidic residues" evidence="1">
    <location>
        <begin position="9"/>
        <end position="29"/>
    </location>
</feature>
<evidence type="ECO:0000313" key="3">
    <source>
        <dbReference type="WBParaSite" id="jg9147"/>
    </source>
</evidence>
<feature type="region of interest" description="Disordered" evidence="1">
    <location>
        <begin position="82"/>
        <end position="118"/>
    </location>
</feature>
<evidence type="ECO:0000256" key="1">
    <source>
        <dbReference type="SAM" id="MobiDB-lite"/>
    </source>
</evidence>
<organism evidence="2 3">
    <name type="scientific">Ditylenchus dipsaci</name>
    <dbReference type="NCBI Taxonomy" id="166011"/>
    <lineage>
        <taxon>Eukaryota</taxon>
        <taxon>Metazoa</taxon>
        <taxon>Ecdysozoa</taxon>
        <taxon>Nematoda</taxon>
        <taxon>Chromadorea</taxon>
        <taxon>Rhabditida</taxon>
        <taxon>Tylenchina</taxon>
        <taxon>Tylenchomorpha</taxon>
        <taxon>Sphaerularioidea</taxon>
        <taxon>Anguinidae</taxon>
        <taxon>Anguininae</taxon>
        <taxon>Ditylenchus</taxon>
    </lineage>
</organism>